<evidence type="ECO:0000256" key="1">
    <source>
        <dbReference type="ARBA" id="ARBA00005466"/>
    </source>
</evidence>
<proteinExistence type="inferred from homology"/>
<dbReference type="Pfam" id="PF08031">
    <property type="entry name" value="BBE"/>
    <property type="match status" value="1"/>
</dbReference>
<dbReference type="InterPro" id="IPR036318">
    <property type="entry name" value="FAD-bd_PCMH-like_sf"/>
</dbReference>
<evidence type="ECO:0000256" key="2">
    <source>
        <dbReference type="ARBA" id="ARBA00022630"/>
    </source>
</evidence>
<dbReference type="Gene3D" id="3.40.462.20">
    <property type="match status" value="1"/>
</dbReference>
<dbReference type="PANTHER" id="PTHR42973:SF15">
    <property type="entry name" value="FAD-BINDING PCMH-TYPE DOMAIN-CONTAINING PROTEIN"/>
    <property type="match status" value="1"/>
</dbReference>
<evidence type="ECO:0000313" key="7">
    <source>
        <dbReference type="EMBL" id="KAF2097748.1"/>
    </source>
</evidence>
<evidence type="ECO:0000256" key="3">
    <source>
        <dbReference type="ARBA" id="ARBA00022827"/>
    </source>
</evidence>
<keyword evidence="4" id="KW-0560">Oxidoreductase</keyword>
<organism evidence="7 8">
    <name type="scientific">Rhizodiscina lignyota</name>
    <dbReference type="NCBI Taxonomy" id="1504668"/>
    <lineage>
        <taxon>Eukaryota</taxon>
        <taxon>Fungi</taxon>
        <taxon>Dikarya</taxon>
        <taxon>Ascomycota</taxon>
        <taxon>Pezizomycotina</taxon>
        <taxon>Dothideomycetes</taxon>
        <taxon>Pleosporomycetidae</taxon>
        <taxon>Aulographales</taxon>
        <taxon>Rhizodiscinaceae</taxon>
        <taxon>Rhizodiscina</taxon>
    </lineage>
</organism>
<feature type="domain" description="FAD-binding PCMH-type" evidence="6">
    <location>
        <begin position="60"/>
        <end position="232"/>
    </location>
</feature>
<sequence>MRLSFTSGLAFTLLASSVTLVVDASAQGCPSDCLTTKGVPYVNSTDAQYANLSAPFNLRLPYKPVVIVLPTTPQHVSDAVVCASESGIKVASRSGGHSYAAFGLGGQNGSMVIDVRNFQDFSIDSNQVAKVGGGMRLGTMAQKLFNEGTRALPHGTCSGIGIGGHATHGGYGYSSRLWGLTLDHIIAMDAVLPNGTYITTSMTSYPEIFYALRGAAEFFGVVLNFYFQTEPAPSDVVWFTYTIPGLNESVEKATSAFIHLQDFARNSSVVDENLSFGTYVDRGVFLVRGIYTGTLASFDPIVTEMLRGLPSPSQNTTESIAWLDALTILDGTSLNPPVNEHDNFFAKSVTVPEISPLTEDAVTNYFTYLINEGANPDTGSWFSICNLYGGPGSQINTKTIDFAAYSDRDALWVFQHYSSEPANVSFPATAFNFVQGMNTALEQDMPNTTFGAYLNYIDPSLTPAEAHEEYYGSTLYAKLLALKEVVDPGNIFWNPQAIGA</sequence>
<evidence type="ECO:0000313" key="8">
    <source>
        <dbReference type="Proteomes" id="UP000799772"/>
    </source>
</evidence>
<dbReference type="OrthoDB" id="407275at2759"/>
<dbReference type="InterPro" id="IPR012951">
    <property type="entry name" value="BBE"/>
</dbReference>
<dbReference type="GO" id="GO:0071949">
    <property type="term" value="F:FAD binding"/>
    <property type="evidence" value="ECO:0007669"/>
    <property type="project" value="InterPro"/>
</dbReference>
<gene>
    <name evidence="7" type="ORF">NA57DRAFT_76557</name>
</gene>
<dbReference type="PROSITE" id="PS51387">
    <property type="entry name" value="FAD_PCMH"/>
    <property type="match status" value="1"/>
</dbReference>
<dbReference type="EMBL" id="ML978127">
    <property type="protein sequence ID" value="KAF2097748.1"/>
    <property type="molecule type" value="Genomic_DNA"/>
</dbReference>
<dbReference type="InterPro" id="IPR050416">
    <property type="entry name" value="FAD-linked_Oxidoreductase"/>
</dbReference>
<dbReference type="Proteomes" id="UP000799772">
    <property type="component" value="Unassembled WGS sequence"/>
</dbReference>
<comment type="similarity">
    <text evidence="1">Belongs to the oxygen-dependent FAD-linked oxidoreductase family.</text>
</comment>
<reference evidence="7" key="1">
    <citation type="journal article" date="2020" name="Stud. Mycol.">
        <title>101 Dothideomycetes genomes: a test case for predicting lifestyles and emergence of pathogens.</title>
        <authorList>
            <person name="Haridas S."/>
            <person name="Albert R."/>
            <person name="Binder M."/>
            <person name="Bloem J."/>
            <person name="Labutti K."/>
            <person name="Salamov A."/>
            <person name="Andreopoulos B."/>
            <person name="Baker S."/>
            <person name="Barry K."/>
            <person name="Bills G."/>
            <person name="Bluhm B."/>
            <person name="Cannon C."/>
            <person name="Castanera R."/>
            <person name="Culley D."/>
            <person name="Daum C."/>
            <person name="Ezra D."/>
            <person name="Gonzalez J."/>
            <person name="Henrissat B."/>
            <person name="Kuo A."/>
            <person name="Liang C."/>
            <person name="Lipzen A."/>
            <person name="Lutzoni F."/>
            <person name="Magnuson J."/>
            <person name="Mondo S."/>
            <person name="Nolan M."/>
            <person name="Ohm R."/>
            <person name="Pangilinan J."/>
            <person name="Park H.-J."/>
            <person name="Ramirez L."/>
            <person name="Alfaro M."/>
            <person name="Sun H."/>
            <person name="Tritt A."/>
            <person name="Yoshinaga Y."/>
            <person name="Zwiers L.-H."/>
            <person name="Turgeon B."/>
            <person name="Goodwin S."/>
            <person name="Spatafora J."/>
            <person name="Crous P."/>
            <person name="Grigoriev I."/>
        </authorList>
    </citation>
    <scope>NUCLEOTIDE SEQUENCE</scope>
    <source>
        <strain evidence="7">CBS 133067</strain>
    </source>
</reference>
<accession>A0A9P4IEB2</accession>
<protein>
    <submittedName>
        <fullName evidence="7">FAD-binding domain-containing protein</fullName>
    </submittedName>
</protein>
<dbReference type="InterPro" id="IPR016169">
    <property type="entry name" value="FAD-bd_PCMH_sub2"/>
</dbReference>
<dbReference type="SUPFAM" id="SSF56176">
    <property type="entry name" value="FAD-binding/transporter-associated domain-like"/>
    <property type="match status" value="1"/>
</dbReference>
<dbReference type="AlphaFoldDB" id="A0A9P4IEB2"/>
<keyword evidence="5" id="KW-0732">Signal</keyword>
<evidence type="ECO:0000256" key="4">
    <source>
        <dbReference type="ARBA" id="ARBA00023002"/>
    </source>
</evidence>
<dbReference type="InterPro" id="IPR006094">
    <property type="entry name" value="Oxid_FAD_bind_N"/>
</dbReference>
<keyword evidence="2" id="KW-0285">Flavoprotein</keyword>
<keyword evidence="3" id="KW-0274">FAD</keyword>
<evidence type="ECO:0000259" key="6">
    <source>
        <dbReference type="PROSITE" id="PS51387"/>
    </source>
</evidence>
<keyword evidence="8" id="KW-1185">Reference proteome</keyword>
<name>A0A9P4IEB2_9PEZI</name>
<comment type="caution">
    <text evidence="7">The sequence shown here is derived from an EMBL/GenBank/DDBJ whole genome shotgun (WGS) entry which is preliminary data.</text>
</comment>
<dbReference type="PANTHER" id="PTHR42973">
    <property type="entry name" value="BINDING OXIDOREDUCTASE, PUTATIVE (AFU_ORTHOLOGUE AFUA_1G17690)-RELATED"/>
    <property type="match status" value="1"/>
</dbReference>
<dbReference type="InterPro" id="IPR016166">
    <property type="entry name" value="FAD-bd_PCMH"/>
</dbReference>
<feature type="chain" id="PRO_5040405056" evidence="5">
    <location>
        <begin position="27"/>
        <end position="500"/>
    </location>
</feature>
<evidence type="ECO:0000256" key="5">
    <source>
        <dbReference type="SAM" id="SignalP"/>
    </source>
</evidence>
<dbReference type="Pfam" id="PF01565">
    <property type="entry name" value="FAD_binding_4"/>
    <property type="match status" value="1"/>
</dbReference>
<dbReference type="GO" id="GO:0016491">
    <property type="term" value="F:oxidoreductase activity"/>
    <property type="evidence" value="ECO:0007669"/>
    <property type="project" value="UniProtKB-KW"/>
</dbReference>
<feature type="signal peptide" evidence="5">
    <location>
        <begin position="1"/>
        <end position="26"/>
    </location>
</feature>
<dbReference type="Gene3D" id="3.30.465.10">
    <property type="match status" value="1"/>
</dbReference>